<sequence>MTFLQWYSHTTLSEMWAFYEKTITHHPYYLAICLKDKENSCPIGYVKAEMNDSHDFGTSKGVSSA</sequence>
<dbReference type="EMBL" id="AP026729">
    <property type="protein sequence ID" value="BDQ63794.1"/>
    <property type="molecule type" value="Genomic_DNA"/>
</dbReference>
<dbReference type="Proteomes" id="UP001317613">
    <property type="component" value="Chromosome"/>
</dbReference>
<protein>
    <submittedName>
        <fullName evidence="1">Uncharacterized protein</fullName>
    </submittedName>
</protein>
<reference evidence="1" key="1">
    <citation type="submission" date="2022-08" db="EMBL/GenBank/DDBJ databases">
        <title>Molecular epidemiological analysis of five strains of VanD-type vancomycin-resistant Enterococcus faecalis.</title>
        <authorList>
            <person name="Mimura K."/>
            <person name="Hashimoto Y."/>
            <person name="Tomita H."/>
        </authorList>
    </citation>
    <scope>NUCLEOTIDE SEQUENCE</scope>
    <source>
        <strain evidence="1">SVR2332</strain>
    </source>
</reference>
<proteinExistence type="predicted"/>
<evidence type="ECO:0000313" key="2">
    <source>
        <dbReference type="Proteomes" id="UP001317613"/>
    </source>
</evidence>
<gene>
    <name evidence="1" type="ORF">EfsSVR2332_38720</name>
</gene>
<name>A0AC59HVM9_ENTFL</name>
<evidence type="ECO:0000313" key="1">
    <source>
        <dbReference type="EMBL" id="BDQ63794.1"/>
    </source>
</evidence>
<organism evidence="1 2">
    <name type="scientific">Enterococcus faecalis</name>
    <name type="common">Streptococcus faecalis</name>
    <dbReference type="NCBI Taxonomy" id="1351"/>
    <lineage>
        <taxon>Bacteria</taxon>
        <taxon>Bacillati</taxon>
        <taxon>Bacillota</taxon>
        <taxon>Bacilli</taxon>
        <taxon>Lactobacillales</taxon>
        <taxon>Enterococcaceae</taxon>
        <taxon>Enterococcus</taxon>
    </lineage>
</organism>
<accession>A0AC59HVM9</accession>